<feature type="compositionally biased region" description="Basic and acidic residues" evidence="1">
    <location>
        <begin position="83"/>
        <end position="93"/>
    </location>
</feature>
<sequence>MTTPQLKRKTTTSDAMAKFTENDAELTKALIQLMSKTSGGTGNCGEESICQLFKEHTRGWTTFDGSLAHAKVVAFIAELKPRGDMSHGYRSCDSENPLDGFSDLASTSSTDNFRNFS</sequence>
<evidence type="ECO:0000313" key="3">
    <source>
        <dbReference type="Proteomes" id="UP000005237"/>
    </source>
</evidence>
<dbReference type="EnsemblMetazoa" id="CJA32245.1">
    <property type="protein sequence ID" value="CJA32245.1"/>
    <property type="gene ID" value="WBGene00208092"/>
</dbReference>
<name>A0A8R1IG65_CAEJA</name>
<accession>A0A8R1IG65</accession>
<evidence type="ECO:0000256" key="1">
    <source>
        <dbReference type="SAM" id="MobiDB-lite"/>
    </source>
</evidence>
<organism evidence="2 3">
    <name type="scientific">Caenorhabditis japonica</name>
    <dbReference type="NCBI Taxonomy" id="281687"/>
    <lineage>
        <taxon>Eukaryota</taxon>
        <taxon>Metazoa</taxon>
        <taxon>Ecdysozoa</taxon>
        <taxon>Nematoda</taxon>
        <taxon>Chromadorea</taxon>
        <taxon>Rhabditida</taxon>
        <taxon>Rhabditina</taxon>
        <taxon>Rhabditomorpha</taxon>
        <taxon>Rhabditoidea</taxon>
        <taxon>Rhabditidae</taxon>
        <taxon>Peloderinae</taxon>
        <taxon>Caenorhabditis</taxon>
    </lineage>
</organism>
<evidence type="ECO:0000313" key="2">
    <source>
        <dbReference type="EnsemblMetazoa" id="CJA32245.1"/>
    </source>
</evidence>
<feature type="compositionally biased region" description="Polar residues" evidence="1">
    <location>
        <begin position="104"/>
        <end position="117"/>
    </location>
</feature>
<protein>
    <submittedName>
        <fullName evidence="2">Uncharacterized protein</fullName>
    </submittedName>
</protein>
<dbReference type="AlphaFoldDB" id="A0A8R1IG65"/>
<dbReference type="Proteomes" id="UP000005237">
    <property type="component" value="Unassembled WGS sequence"/>
</dbReference>
<proteinExistence type="predicted"/>
<feature type="region of interest" description="Disordered" evidence="1">
    <location>
        <begin position="83"/>
        <end position="117"/>
    </location>
</feature>
<keyword evidence="3" id="KW-1185">Reference proteome</keyword>
<reference evidence="2" key="2">
    <citation type="submission" date="2022-06" db="UniProtKB">
        <authorList>
            <consortium name="EnsemblMetazoa"/>
        </authorList>
    </citation>
    <scope>IDENTIFICATION</scope>
    <source>
        <strain evidence="2">DF5081</strain>
    </source>
</reference>
<reference evidence="3" key="1">
    <citation type="submission" date="2010-08" db="EMBL/GenBank/DDBJ databases">
        <authorList>
            <consortium name="Caenorhabditis japonica Sequencing Consortium"/>
            <person name="Wilson R.K."/>
        </authorList>
    </citation>
    <scope>NUCLEOTIDE SEQUENCE [LARGE SCALE GENOMIC DNA]</scope>
    <source>
        <strain evidence="3">DF5081</strain>
    </source>
</reference>